<dbReference type="GO" id="GO:0003690">
    <property type="term" value="F:double-stranded DNA binding"/>
    <property type="evidence" value="ECO:0007669"/>
    <property type="project" value="TreeGrafter"/>
</dbReference>
<keyword evidence="3" id="KW-1185">Reference proteome</keyword>
<dbReference type="STRING" id="131310.A0A0N4Z7E3"/>
<dbReference type="GO" id="GO:0006303">
    <property type="term" value="P:double-strand break repair via nonhomologous end joining"/>
    <property type="evidence" value="ECO:0007669"/>
    <property type="project" value="InterPro"/>
</dbReference>
<dbReference type="GO" id="GO:0042162">
    <property type="term" value="F:telomeric DNA binding"/>
    <property type="evidence" value="ECO:0007669"/>
    <property type="project" value="TreeGrafter"/>
</dbReference>
<dbReference type="SUPFAM" id="SSF100939">
    <property type="entry name" value="SPOC domain-like"/>
    <property type="match status" value="1"/>
</dbReference>
<dbReference type="Proteomes" id="UP000038045">
    <property type="component" value="Unplaced"/>
</dbReference>
<dbReference type="Pfam" id="PF02735">
    <property type="entry name" value="Ku"/>
    <property type="match status" value="1"/>
</dbReference>
<feature type="domain" description="Ku" evidence="2">
    <location>
        <begin position="237"/>
        <end position="386"/>
    </location>
</feature>
<sequence>MSILEGHSYVFFDGNFLRIKDFERGKKILKKLLINKLMMLNGEFIQLYSNMISLCGFKRLFAKENVEDFFEINNIMDKTVYSIDSGLLDDIFYIALRLLESGKITTGLKRGEPVNFFFISDLSTVHLSKDQIHKFMSFMPKIPLFVYIFGTDQVIEGSSSEQKKLILEVLMPKKCCTFDESDNLFKYFDPPLPKAANAKFDFQISQDFYMPLTGYLNQPQLKDNYRIINTSPEESYKQLKRKIVYVEDNRDKSVEPCHVIEAYKYGTKLIPYNFFDEFYNSIPLENKSLKLIQFAPKSDIDLAYLQGPIYHMYLDNGKDHKIIKASIEIIKAMIECNVVAIGKRVQSRNAKPKVVIMYPHYSKEKNEVMFTVYLSVFKDDIELMDSPFYAKGSKILTTEEEELMDSYIDAMTLPSNDNRFKPEYTYDPYYQSKLNTIISKAHEESEHELFDRMHDVKNILSPDPEMVKRCESIEEKLLMHYTSLNLHEDMLQFNIETI</sequence>
<dbReference type="PANTHER" id="PTHR12604">
    <property type="entry name" value="KU AUTOANTIGEN DNA HELICASE"/>
    <property type="match status" value="1"/>
</dbReference>
<evidence type="ECO:0000313" key="3">
    <source>
        <dbReference type="Proteomes" id="UP000038045"/>
    </source>
</evidence>
<dbReference type="InterPro" id="IPR006164">
    <property type="entry name" value="DNA_bd_Ku70/Ku80"/>
</dbReference>
<protein>
    <submittedName>
        <fullName evidence="4">Ku domain-containing protein</fullName>
    </submittedName>
</protein>
<dbReference type="GO" id="GO:0043564">
    <property type="term" value="C:Ku70:Ku80 complex"/>
    <property type="evidence" value="ECO:0007669"/>
    <property type="project" value="TreeGrafter"/>
</dbReference>
<evidence type="ECO:0000259" key="2">
    <source>
        <dbReference type="Pfam" id="PF02735"/>
    </source>
</evidence>
<reference evidence="4" key="1">
    <citation type="submission" date="2017-02" db="UniProtKB">
        <authorList>
            <consortium name="WormBaseParasite"/>
        </authorList>
    </citation>
    <scope>IDENTIFICATION</scope>
</reference>
<organism evidence="3 4">
    <name type="scientific">Parastrongyloides trichosuri</name>
    <name type="common">Possum-specific nematode worm</name>
    <dbReference type="NCBI Taxonomy" id="131310"/>
    <lineage>
        <taxon>Eukaryota</taxon>
        <taxon>Metazoa</taxon>
        <taxon>Ecdysozoa</taxon>
        <taxon>Nematoda</taxon>
        <taxon>Chromadorea</taxon>
        <taxon>Rhabditida</taxon>
        <taxon>Tylenchina</taxon>
        <taxon>Panagrolaimomorpha</taxon>
        <taxon>Strongyloidoidea</taxon>
        <taxon>Strongyloididae</taxon>
        <taxon>Parastrongyloides</taxon>
    </lineage>
</organism>
<dbReference type="AlphaFoldDB" id="A0A0N4Z7E3"/>
<evidence type="ECO:0000313" key="4">
    <source>
        <dbReference type="WBParaSite" id="PTRK_0000309400.1"/>
    </source>
</evidence>
<keyword evidence="1" id="KW-0238">DNA-binding</keyword>
<proteinExistence type="predicted"/>
<dbReference type="InterPro" id="IPR016194">
    <property type="entry name" value="SPOC-like_C_dom_sf"/>
</dbReference>
<evidence type="ECO:0000256" key="1">
    <source>
        <dbReference type="ARBA" id="ARBA00023125"/>
    </source>
</evidence>
<accession>A0A0N4Z7E3</accession>
<dbReference type="Gene3D" id="1.10.1600.10">
    <property type="match status" value="1"/>
</dbReference>
<name>A0A0N4Z7E3_PARTI</name>
<dbReference type="GO" id="GO:0000723">
    <property type="term" value="P:telomere maintenance"/>
    <property type="evidence" value="ECO:0007669"/>
    <property type="project" value="TreeGrafter"/>
</dbReference>
<dbReference type="PANTHER" id="PTHR12604:SF4">
    <property type="entry name" value="X-RAY REPAIR CROSS-COMPLEMENTING PROTEIN 5"/>
    <property type="match status" value="1"/>
</dbReference>
<dbReference type="Gene3D" id="2.40.290.10">
    <property type="match status" value="1"/>
</dbReference>
<dbReference type="WBParaSite" id="PTRK_0000309400.1">
    <property type="protein sequence ID" value="PTRK_0000309400.1"/>
    <property type="gene ID" value="PTRK_0000309400"/>
</dbReference>